<feature type="non-terminal residue" evidence="1">
    <location>
        <position position="28"/>
    </location>
</feature>
<keyword evidence="2" id="KW-1185">Reference proteome</keyword>
<dbReference type="EMBL" id="AQHW01000022">
    <property type="protein sequence ID" value="KKB50221.1"/>
    <property type="molecule type" value="Genomic_DNA"/>
</dbReference>
<evidence type="ECO:0000313" key="1">
    <source>
        <dbReference type="EMBL" id="KKB50221.1"/>
    </source>
</evidence>
<organism evidence="1 2">
    <name type="scientific">Parabacteroides gordonii MS-1 = DSM 23371</name>
    <dbReference type="NCBI Taxonomy" id="1203610"/>
    <lineage>
        <taxon>Bacteria</taxon>
        <taxon>Pseudomonadati</taxon>
        <taxon>Bacteroidota</taxon>
        <taxon>Bacteroidia</taxon>
        <taxon>Bacteroidales</taxon>
        <taxon>Tannerellaceae</taxon>
        <taxon>Parabacteroides</taxon>
    </lineage>
</organism>
<sequence>MKKVIKMEMKKINIENDNQEVMKKESVS</sequence>
<proteinExistence type="predicted"/>
<reference evidence="1 2" key="1">
    <citation type="submission" date="2013-04" db="EMBL/GenBank/DDBJ databases">
        <title>The Genome Sequence of Parabacteroides gordonii DSM 23371.</title>
        <authorList>
            <consortium name="The Broad Institute Genomics Platform"/>
            <person name="Earl A."/>
            <person name="Ward D."/>
            <person name="Feldgarden M."/>
            <person name="Gevers D."/>
            <person name="Martens E."/>
            <person name="Sakamoto M."/>
            <person name="Benno Y."/>
            <person name="Suzuki N."/>
            <person name="Matsunaga N."/>
            <person name="Koshihara K."/>
            <person name="Seki M."/>
            <person name="Komiya H."/>
            <person name="Walker B."/>
            <person name="Young S."/>
            <person name="Zeng Q."/>
            <person name="Gargeya S."/>
            <person name="Fitzgerald M."/>
            <person name="Haas B."/>
            <person name="Abouelleil A."/>
            <person name="Allen A.W."/>
            <person name="Alvarado L."/>
            <person name="Arachchi H.M."/>
            <person name="Berlin A.M."/>
            <person name="Chapman S.B."/>
            <person name="Gainer-Dewar J."/>
            <person name="Goldberg J."/>
            <person name="Griggs A."/>
            <person name="Gujja S."/>
            <person name="Hansen M."/>
            <person name="Howarth C."/>
            <person name="Imamovic A."/>
            <person name="Ireland A."/>
            <person name="Larimer J."/>
            <person name="McCowan C."/>
            <person name="Murphy C."/>
            <person name="Pearson M."/>
            <person name="Poon T.W."/>
            <person name="Priest M."/>
            <person name="Roberts A."/>
            <person name="Saif S."/>
            <person name="Shea T."/>
            <person name="Sisk P."/>
            <person name="Sykes S."/>
            <person name="Wortman J."/>
            <person name="Nusbaum C."/>
            <person name="Birren B."/>
        </authorList>
    </citation>
    <scope>NUCLEOTIDE SEQUENCE [LARGE SCALE GENOMIC DNA]</scope>
    <source>
        <strain evidence="1 2">MS-1</strain>
    </source>
</reference>
<comment type="caution">
    <text evidence="1">The sequence shown here is derived from an EMBL/GenBank/DDBJ whole genome shotgun (WGS) entry which is preliminary data.</text>
</comment>
<dbReference type="AlphaFoldDB" id="A0A0F5IX78"/>
<name>A0A0F5IX78_9BACT</name>
<dbReference type="Proteomes" id="UP000033035">
    <property type="component" value="Unassembled WGS sequence"/>
</dbReference>
<gene>
    <name evidence="1" type="ORF">HMPREF1536_04200</name>
</gene>
<protein>
    <submittedName>
        <fullName evidence="1">Uncharacterized protein</fullName>
    </submittedName>
</protein>
<dbReference type="HOGENOM" id="CLU_3415962_0_0_10"/>
<evidence type="ECO:0000313" key="2">
    <source>
        <dbReference type="Proteomes" id="UP000033035"/>
    </source>
</evidence>
<accession>A0A0F5IX78</accession>